<reference evidence="1" key="2">
    <citation type="submission" date="2025-08" db="UniProtKB">
        <authorList>
            <consortium name="Ensembl"/>
        </authorList>
    </citation>
    <scope>IDENTIFICATION</scope>
</reference>
<dbReference type="InParanoid" id="A0A665WAB7"/>
<dbReference type="OMA" id="WSASWEG"/>
<proteinExistence type="predicted"/>
<evidence type="ECO:0000313" key="2">
    <source>
        <dbReference type="Proteomes" id="UP000472264"/>
    </source>
</evidence>
<reference evidence="1" key="1">
    <citation type="submission" date="2021-04" db="EMBL/GenBank/DDBJ databases">
        <authorList>
            <consortium name="Wellcome Sanger Institute Data Sharing"/>
        </authorList>
    </citation>
    <scope>NUCLEOTIDE SEQUENCE [LARGE SCALE GENOMIC DNA]</scope>
</reference>
<dbReference type="Ensembl" id="ENSENLT00000042055.1">
    <property type="protein sequence ID" value="ENSENLP00000041009.1"/>
    <property type="gene ID" value="ENSENLG00000017583.1"/>
</dbReference>
<dbReference type="PROSITE" id="PS50896">
    <property type="entry name" value="LISH"/>
    <property type="match status" value="1"/>
</dbReference>
<dbReference type="Proteomes" id="UP000472264">
    <property type="component" value="Chromosome 15"/>
</dbReference>
<dbReference type="InterPro" id="IPR006594">
    <property type="entry name" value="LisH"/>
</dbReference>
<sequence length="59" mass="6871">MASMASQNTVPSDLYKCVYSFLVDNKFTKAAQQFLKQTKVTQQDENEESLVNIYNFWVK</sequence>
<evidence type="ECO:0000313" key="1">
    <source>
        <dbReference type="Ensembl" id="ENSENLP00000041009.1"/>
    </source>
</evidence>
<protein>
    <submittedName>
        <fullName evidence="1">Uncharacterized protein</fullName>
    </submittedName>
</protein>
<dbReference type="AlphaFoldDB" id="A0A665WAB7"/>
<keyword evidence="2" id="KW-1185">Reference proteome</keyword>
<reference evidence="1" key="3">
    <citation type="submission" date="2025-09" db="UniProtKB">
        <authorList>
            <consortium name="Ensembl"/>
        </authorList>
    </citation>
    <scope>IDENTIFICATION</scope>
</reference>
<organism evidence="1 2">
    <name type="scientific">Echeneis naucrates</name>
    <name type="common">Live sharksucker</name>
    <dbReference type="NCBI Taxonomy" id="173247"/>
    <lineage>
        <taxon>Eukaryota</taxon>
        <taxon>Metazoa</taxon>
        <taxon>Chordata</taxon>
        <taxon>Craniata</taxon>
        <taxon>Vertebrata</taxon>
        <taxon>Euteleostomi</taxon>
        <taxon>Actinopterygii</taxon>
        <taxon>Neopterygii</taxon>
        <taxon>Teleostei</taxon>
        <taxon>Neoteleostei</taxon>
        <taxon>Acanthomorphata</taxon>
        <taxon>Carangaria</taxon>
        <taxon>Carangiformes</taxon>
        <taxon>Echeneidae</taxon>
        <taxon>Echeneis</taxon>
    </lineage>
</organism>
<accession>A0A665WAB7</accession>
<name>A0A665WAB7_ECHNA</name>